<evidence type="ECO:0000313" key="6">
    <source>
        <dbReference type="Proteomes" id="UP000244937"/>
    </source>
</evidence>
<evidence type="ECO:0000256" key="2">
    <source>
        <dbReference type="ARBA" id="ARBA00023157"/>
    </source>
</evidence>
<name>A0A2S1SLE1_9FLAO</name>
<dbReference type="Proteomes" id="UP000244937">
    <property type="component" value="Chromosome"/>
</dbReference>
<accession>A0A2S1SLE1</accession>
<keyword evidence="3" id="KW-0325">Glycoprotein</keyword>
<evidence type="ECO:0000256" key="1">
    <source>
        <dbReference type="ARBA" id="ARBA00022737"/>
    </source>
</evidence>
<dbReference type="KEGG" id="fpal:HYN49_07630"/>
<protein>
    <recommendedName>
        <fullName evidence="4">LNR domain-containing protein</fullName>
    </recommendedName>
</protein>
<dbReference type="AlphaFoldDB" id="A0A2S1SLE1"/>
<dbReference type="InterPro" id="IPR000800">
    <property type="entry name" value="Notch_dom"/>
</dbReference>
<dbReference type="EMBL" id="CP029187">
    <property type="protein sequence ID" value="AWI27224.1"/>
    <property type="molecule type" value="Genomic_DNA"/>
</dbReference>
<dbReference type="Pfam" id="PF00066">
    <property type="entry name" value="Notch"/>
    <property type="match status" value="1"/>
</dbReference>
<feature type="domain" description="LNR" evidence="4">
    <location>
        <begin position="1"/>
        <end position="17"/>
    </location>
</feature>
<sequence length="22" mass="2693">MCTKKCSEKKCLYDGHDKYKQR</sequence>
<gene>
    <name evidence="5" type="ORF">HYN49_07630</name>
</gene>
<keyword evidence="1" id="KW-0677">Repeat</keyword>
<keyword evidence="2" id="KW-1015">Disulfide bond</keyword>
<keyword evidence="6" id="KW-1185">Reference proteome</keyword>
<evidence type="ECO:0000313" key="5">
    <source>
        <dbReference type="EMBL" id="AWI27224.1"/>
    </source>
</evidence>
<organism evidence="5 6">
    <name type="scientific">Flavobacterium pallidum</name>
    <dbReference type="NCBI Taxonomy" id="2172098"/>
    <lineage>
        <taxon>Bacteria</taxon>
        <taxon>Pseudomonadati</taxon>
        <taxon>Bacteroidota</taxon>
        <taxon>Flavobacteriia</taxon>
        <taxon>Flavobacteriales</taxon>
        <taxon>Flavobacteriaceae</taxon>
        <taxon>Flavobacterium</taxon>
    </lineage>
</organism>
<reference evidence="5 6" key="1">
    <citation type="submission" date="2018-05" db="EMBL/GenBank/DDBJ databases">
        <title>Genome sequencing of Flavobacterium sp. HYN0049.</title>
        <authorList>
            <person name="Yi H."/>
            <person name="Baek C."/>
        </authorList>
    </citation>
    <scope>NUCLEOTIDE SEQUENCE [LARGE SCALE GENOMIC DNA]</scope>
    <source>
        <strain evidence="5 6">HYN0049</strain>
    </source>
</reference>
<evidence type="ECO:0000256" key="3">
    <source>
        <dbReference type="ARBA" id="ARBA00023180"/>
    </source>
</evidence>
<proteinExistence type="predicted"/>
<evidence type="ECO:0000259" key="4">
    <source>
        <dbReference type="Pfam" id="PF00066"/>
    </source>
</evidence>